<evidence type="ECO:0000256" key="2">
    <source>
        <dbReference type="SAM" id="Phobius"/>
    </source>
</evidence>
<protein>
    <submittedName>
        <fullName evidence="3">Uncharacterized protein</fullName>
    </submittedName>
</protein>
<name>A0AAD9IE88_9PEZI</name>
<reference evidence="3" key="1">
    <citation type="journal article" date="2023" name="Mol. Plant Microbe Interact.">
        <title>Elucidating the Obligate Nature and Biological Capacity of an Invasive Fungal Corn Pathogen.</title>
        <authorList>
            <person name="MacCready J.S."/>
            <person name="Roggenkamp E.M."/>
            <person name="Gdanetz K."/>
            <person name="Chilvers M.I."/>
        </authorList>
    </citation>
    <scope>NUCLEOTIDE SEQUENCE</scope>
    <source>
        <strain evidence="3">PM02</strain>
    </source>
</reference>
<evidence type="ECO:0000313" key="3">
    <source>
        <dbReference type="EMBL" id="KAK2075052.1"/>
    </source>
</evidence>
<dbReference type="AlphaFoldDB" id="A0AAD9IE88"/>
<keyword evidence="2" id="KW-0472">Membrane</keyword>
<keyword evidence="4" id="KW-1185">Reference proteome</keyword>
<keyword evidence="2" id="KW-1133">Transmembrane helix</keyword>
<dbReference type="Proteomes" id="UP001217918">
    <property type="component" value="Unassembled WGS sequence"/>
</dbReference>
<sequence>MLLTSGQISVAVSSGVGELTKPTLRTVIIFTLALFLSGYAIQQRTLHDLRAAIAPHPPPDPYPVIAVLPDRFRRSTTELPDGTVVALDEDARLSYRPPAAEAAADKGAAADARAPAHQQGPGGVAGRERPLGAAERRRRIKEEIVRLARGQERGYYQRRLW</sequence>
<feature type="transmembrane region" description="Helical" evidence="2">
    <location>
        <begin position="23"/>
        <end position="41"/>
    </location>
</feature>
<keyword evidence="2" id="KW-0812">Transmembrane</keyword>
<gene>
    <name evidence="3" type="ORF">P8C59_009210</name>
</gene>
<feature type="region of interest" description="Disordered" evidence="1">
    <location>
        <begin position="97"/>
        <end position="136"/>
    </location>
</feature>
<proteinExistence type="predicted"/>
<feature type="compositionally biased region" description="Low complexity" evidence="1">
    <location>
        <begin position="97"/>
        <end position="116"/>
    </location>
</feature>
<organism evidence="3 4">
    <name type="scientific">Phyllachora maydis</name>
    <dbReference type="NCBI Taxonomy" id="1825666"/>
    <lineage>
        <taxon>Eukaryota</taxon>
        <taxon>Fungi</taxon>
        <taxon>Dikarya</taxon>
        <taxon>Ascomycota</taxon>
        <taxon>Pezizomycotina</taxon>
        <taxon>Sordariomycetes</taxon>
        <taxon>Sordariomycetidae</taxon>
        <taxon>Phyllachorales</taxon>
        <taxon>Phyllachoraceae</taxon>
        <taxon>Phyllachora</taxon>
    </lineage>
</organism>
<accession>A0AAD9IE88</accession>
<comment type="caution">
    <text evidence="3">The sequence shown here is derived from an EMBL/GenBank/DDBJ whole genome shotgun (WGS) entry which is preliminary data.</text>
</comment>
<dbReference type="EMBL" id="JAQQPM010000009">
    <property type="protein sequence ID" value="KAK2075052.1"/>
    <property type="molecule type" value="Genomic_DNA"/>
</dbReference>
<evidence type="ECO:0000256" key="1">
    <source>
        <dbReference type="SAM" id="MobiDB-lite"/>
    </source>
</evidence>
<evidence type="ECO:0000313" key="4">
    <source>
        <dbReference type="Proteomes" id="UP001217918"/>
    </source>
</evidence>